<sequence>MAANVKLYLLLLSIIISYSITCCAEEADKKTIPNDAQERPQKSEASKKMKDAAKSPLGSRYEIKSKEVFQAMINSYKKRKNVTFRHVQPQRKAVEIDGDIILGGLISIHEKHENLFCGPLMPNGSVQALEAILFTLDKVNAEKDFLPGIKLGAYIMDDCNRDSYSLEQAVNFIQGSSNIFDKSVRRCTEGTPKSKVSGVISSTSSSATMEVAKLFRLFKIPQVSVSYTDAELSDQQKSEYLLGTVPSHVSQIDAILKLILPLNLSQVSVVYEDSDYGNKSFMALEKALSTNNISVGVNLKLIKNSKVTYNAYYDNVVKRLVVQSRPKGIVMFGSNKAIAGVMKAVHRNSRAAHFLWVTSNRFSEHGLISDINYKHMETVFFLKQITQPVDGFEDYFKSLNVKTNKRNPWFTEFWEQTFSCKLPDTRLTPMNMFAKNKCNGSEELSEVKGFKIEEEAQYVSNAVLAFAYAIKAMHEDLCDGLPGACGMMKPVNGTLLLKYLKNVSFKGLSGNDFQFNEEGNGPARFEILQIKQEAPGMYKWFSVDYHKGVTLDILSEEFCFTNNGHTEPDPVCNPTCTTGQVKKYEDDIKCCWQCKNCQQYQIVANETTCTDCPYGYFANGNYTSCELNPRQYLDISLLLIKLAFSVIGTAAAIVVFVVIMREKEANEETKKRMKCWVIHGSFLCGLGTLEKGILPVVFIKNMKIQEKPTSEEDKGPDSV</sequence>
<evidence type="ECO:0000256" key="9">
    <source>
        <dbReference type="ARBA" id="ARBA00023224"/>
    </source>
</evidence>
<feature type="region of interest" description="Disordered" evidence="10">
    <location>
        <begin position="32"/>
        <end position="56"/>
    </location>
</feature>
<evidence type="ECO:0000256" key="5">
    <source>
        <dbReference type="ARBA" id="ARBA00023040"/>
    </source>
</evidence>
<dbReference type="AlphaFoldDB" id="A0A8X6IR24"/>
<evidence type="ECO:0000256" key="10">
    <source>
        <dbReference type="SAM" id="MobiDB-lite"/>
    </source>
</evidence>
<dbReference type="SUPFAM" id="SSF57184">
    <property type="entry name" value="Growth factor receptor domain"/>
    <property type="match status" value="1"/>
</dbReference>
<dbReference type="InterPro" id="IPR038550">
    <property type="entry name" value="GPCR_3_9-Cys_sf"/>
</dbReference>
<dbReference type="GO" id="GO:0004930">
    <property type="term" value="F:G protein-coupled receptor activity"/>
    <property type="evidence" value="ECO:0007669"/>
    <property type="project" value="UniProtKB-KW"/>
</dbReference>
<evidence type="ECO:0000259" key="13">
    <source>
        <dbReference type="Pfam" id="PF01094"/>
    </source>
</evidence>
<keyword evidence="12" id="KW-0732">Signal</keyword>
<evidence type="ECO:0000256" key="2">
    <source>
        <dbReference type="ARBA" id="ARBA00022475"/>
    </source>
</evidence>
<dbReference type="GO" id="GO:0005886">
    <property type="term" value="C:plasma membrane"/>
    <property type="evidence" value="ECO:0007669"/>
    <property type="project" value="UniProtKB-SubCell"/>
</dbReference>
<proteinExistence type="predicted"/>
<evidence type="ECO:0000256" key="11">
    <source>
        <dbReference type="SAM" id="Phobius"/>
    </source>
</evidence>
<comment type="subcellular location">
    <subcellularLocation>
        <location evidence="1">Cell membrane</location>
        <topology evidence="1">Multi-pass membrane protein</topology>
    </subcellularLocation>
</comment>
<organism evidence="14 15">
    <name type="scientific">Trichonephila clavata</name>
    <name type="common">Joro spider</name>
    <name type="synonym">Nephila clavata</name>
    <dbReference type="NCBI Taxonomy" id="2740835"/>
    <lineage>
        <taxon>Eukaryota</taxon>
        <taxon>Metazoa</taxon>
        <taxon>Ecdysozoa</taxon>
        <taxon>Arthropoda</taxon>
        <taxon>Chelicerata</taxon>
        <taxon>Arachnida</taxon>
        <taxon>Araneae</taxon>
        <taxon>Araneomorphae</taxon>
        <taxon>Entelegynae</taxon>
        <taxon>Araneoidea</taxon>
        <taxon>Nephilidae</taxon>
        <taxon>Trichonephila</taxon>
    </lineage>
</organism>
<keyword evidence="4 11" id="KW-1133">Transmembrane helix</keyword>
<evidence type="ECO:0000256" key="12">
    <source>
        <dbReference type="SAM" id="SignalP"/>
    </source>
</evidence>
<evidence type="ECO:0000313" key="14">
    <source>
        <dbReference type="EMBL" id="GFR26914.1"/>
    </source>
</evidence>
<keyword evidence="15" id="KW-1185">Reference proteome</keyword>
<reference evidence="14" key="1">
    <citation type="submission" date="2020-07" db="EMBL/GenBank/DDBJ databases">
        <title>Multicomponent nature underlies the extraordinary mechanical properties of spider dragline silk.</title>
        <authorList>
            <person name="Kono N."/>
            <person name="Nakamura H."/>
            <person name="Mori M."/>
            <person name="Yoshida Y."/>
            <person name="Ohtoshi R."/>
            <person name="Malay A.D."/>
            <person name="Moran D.A.P."/>
            <person name="Tomita M."/>
            <person name="Numata K."/>
            <person name="Arakawa K."/>
        </authorList>
    </citation>
    <scope>NUCLEOTIDE SEQUENCE</scope>
</reference>
<feature type="domain" description="Receptor ligand binding region" evidence="13">
    <location>
        <begin position="128"/>
        <end position="531"/>
    </location>
</feature>
<dbReference type="Pfam" id="PF01094">
    <property type="entry name" value="ANF_receptor"/>
    <property type="match status" value="1"/>
</dbReference>
<feature type="chain" id="PRO_5036476115" evidence="12">
    <location>
        <begin position="25"/>
        <end position="719"/>
    </location>
</feature>
<dbReference type="InterPro" id="IPR000337">
    <property type="entry name" value="GPCR_3"/>
</dbReference>
<feature type="compositionally biased region" description="Basic and acidic residues" evidence="10">
    <location>
        <begin position="32"/>
        <end position="53"/>
    </location>
</feature>
<evidence type="ECO:0000256" key="4">
    <source>
        <dbReference type="ARBA" id="ARBA00022989"/>
    </source>
</evidence>
<dbReference type="Proteomes" id="UP000887116">
    <property type="component" value="Unassembled WGS sequence"/>
</dbReference>
<dbReference type="InterPro" id="IPR009030">
    <property type="entry name" value="Growth_fac_rcpt_cys_sf"/>
</dbReference>
<dbReference type="InterPro" id="IPR001828">
    <property type="entry name" value="ANF_lig-bd_rcpt"/>
</dbReference>
<evidence type="ECO:0000256" key="3">
    <source>
        <dbReference type="ARBA" id="ARBA00022692"/>
    </source>
</evidence>
<keyword evidence="5" id="KW-0297">G-protein coupled receptor</keyword>
<keyword evidence="6 11" id="KW-0472">Membrane</keyword>
<evidence type="ECO:0000256" key="7">
    <source>
        <dbReference type="ARBA" id="ARBA00023170"/>
    </source>
</evidence>
<dbReference type="InterPro" id="IPR050726">
    <property type="entry name" value="mGluR"/>
</dbReference>
<dbReference type="InterPro" id="IPR028082">
    <property type="entry name" value="Peripla_BP_I"/>
</dbReference>
<evidence type="ECO:0000256" key="8">
    <source>
        <dbReference type="ARBA" id="ARBA00023180"/>
    </source>
</evidence>
<dbReference type="Gene3D" id="2.10.50.30">
    <property type="entry name" value="GPCR, family 3, nine cysteines domain"/>
    <property type="match status" value="1"/>
</dbReference>
<keyword evidence="3 11" id="KW-0812">Transmembrane</keyword>
<comment type="caution">
    <text evidence="14">The sequence shown here is derived from an EMBL/GenBank/DDBJ whole genome shotgun (WGS) entry which is preliminary data.</text>
</comment>
<gene>
    <name evidence="14" type="primary">Grm4</name>
    <name evidence="14" type="ORF">TNCT_475341</name>
</gene>
<evidence type="ECO:0000256" key="6">
    <source>
        <dbReference type="ARBA" id="ARBA00023136"/>
    </source>
</evidence>
<dbReference type="Gene3D" id="3.40.50.2300">
    <property type="match status" value="2"/>
</dbReference>
<dbReference type="SUPFAM" id="SSF53822">
    <property type="entry name" value="Periplasmic binding protein-like I"/>
    <property type="match status" value="1"/>
</dbReference>
<dbReference type="EMBL" id="BMAO01018892">
    <property type="protein sequence ID" value="GFR26914.1"/>
    <property type="molecule type" value="Genomic_DNA"/>
</dbReference>
<evidence type="ECO:0000313" key="15">
    <source>
        <dbReference type="Proteomes" id="UP000887116"/>
    </source>
</evidence>
<dbReference type="PRINTS" id="PR00248">
    <property type="entry name" value="GPCRMGR"/>
</dbReference>
<accession>A0A8X6IR24</accession>
<protein>
    <submittedName>
        <fullName evidence="14">Metabotropic glutamate receptor 4</fullName>
    </submittedName>
</protein>
<keyword evidence="2" id="KW-1003">Cell membrane</keyword>
<keyword evidence="7 14" id="KW-0675">Receptor</keyword>
<dbReference type="PANTHER" id="PTHR24060">
    <property type="entry name" value="METABOTROPIC GLUTAMATE RECEPTOR"/>
    <property type="match status" value="1"/>
</dbReference>
<keyword evidence="9" id="KW-0807">Transducer</keyword>
<dbReference type="OrthoDB" id="425344at2759"/>
<keyword evidence="8" id="KW-0325">Glycoprotein</keyword>
<evidence type="ECO:0000256" key="1">
    <source>
        <dbReference type="ARBA" id="ARBA00004651"/>
    </source>
</evidence>
<feature type="transmembrane region" description="Helical" evidence="11">
    <location>
        <begin position="635"/>
        <end position="660"/>
    </location>
</feature>
<feature type="signal peptide" evidence="12">
    <location>
        <begin position="1"/>
        <end position="24"/>
    </location>
</feature>
<name>A0A8X6IR24_TRICU</name>